<evidence type="ECO:0000256" key="8">
    <source>
        <dbReference type="SAM" id="MobiDB-lite"/>
    </source>
</evidence>
<feature type="compositionally biased region" description="Low complexity" evidence="8">
    <location>
        <begin position="344"/>
        <end position="358"/>
    </location>
</feature>
<feature type="compositionally biased region" description="Polar residues" evidence="8">
    <location>
        <begin position="216"/>
        <end position="228"/>
    </location>
</feature>
<accession>A0A316YUU4</accession>
<feature type="transmembrane region" description="Helical" evidence="7">
    <location>
        <begin position="51"/>
        <end position="70"/>
    </location>
</feature>
<evidence type="ECO:0000313" key="9">
    <source>
        <dbReference type="EMBL" id="PWN93187.1"/>
    </source>
</evidence>
<keyword evidence="5 7" id="KW-1133">Transmembrane helix</keyword>
<sequence length="450" mass="48020">MDELLKIPPVTRTLLGSTLLVTLPVLLQLSNPYHILLWWPAVIRRWQLWRPITAFFFGGKGLPLLFDTFLLFRNSTDLELNTFYRRTSEYAWALMLIGSLILATNYPLGSPVLFSPMLNALTYLWARSNPHAVVSIFGLINCPAPYLPYAYLALDLVRGGPGLAVQSATGLLSAHIYYYLATILPATDGGRGPRWLPGAPAFLQRLLPDSLDPATAHQQPQQGGSVRSTGWGGTAFAPAGRSFGDSSARTPAQQQQQQGRALNSSRSAGGGGSWIPSFLRGASSSASASRPGARASGPDREAMLAAAEARLRSQREQSIAGRNAAASRAAQQASDSPEARARAARTNSGATSAAAAGSVLGEQEQSRTSARPFTSTTPSSRKFSFGKEAAKGSGEDKDEEQQETASGSGGRVAEIRRRGAAPNNENQEGEGKDGQADRGHDWGQGRKLGE</sequence>
<dbReference type="RefSeq" id="XP_025380385.1">
    <property type="nucleotide sequence ID" value="XM_025520410.1"/>
</dbReference>
<protein>
    <recommendedName>
        <fullName evidence="7">Derlin</fullName>
    </recommendedName>
</protein>
<evidence type="ECO:0000256" key="4">
    <source>
        <dbReference type="ARBA" id="ARBA00022824"/>
    </source>
</evidence>
<dbReference type="InParanoid" id="A0A316YUU4"/>
<feature type="compositionally biased region" description="Basic and acidic residues" evidence="8">
    <location>
        <begin position="429"/>
        <end position="450"/>
    </location>
</feature>
<keyword evidence="4 7" id="KW-0256">Endoplasmic reticulum</keyword>
<keyword evidence="6 7" id="KW-0472">Membrane</keyword>
<dbReference type="Pfam" id="PF04511">
    <property type="entry name" value="DER1"/>
    <property type="match status" value="1"/>
</dbReference>
<comment type="similarity">
    <text evidence="2 7">Belongs to the derlin family.</text>
</comment>
<evidence type="ECO:0000256" key="1">
    <source>
        <dbReference type="ARBA" id="ARBA00004477"/>
    </source>
</evidence>
<evidence type="ECO:0000256" key="3">
    <source>
        <dbReference type="ARBA" id="ARBA00022692"/>
    </source>
</evidence>
<feature type="transmembrane region" description="Helical" evidence="7">
    <location>
        <begin position="90"/>
        <end position="108"/>
    </location>
</feature>
<keyword evidence="3 7" id="KW-0812">Transmembrane</keyword>
<feature type="compositionally biased region" description="Low complexity" evidence="8">
    <location>
        <begin position="280"/>
        <end position="296"/>
    </location>
</feature>
<feature type="compositionally biased region" description="Low complexity" evidence="8">
    <location>
        <begin position="320"/>
        <end position="334"/>
    </location>
</feature>
<evidence type="ECO:0000256" key="2">
    <source>
        <dbReference type="ARBA" id="ARBA00008917"/>
    </source>
</evidence>
<organism evidence="9 10">
    <name type="scientific">Acaromyces ingoldii</name>
    <dbReference type="NCBI Taxonomy" id="215250"/>
    <lineage>
        <taxon>Eukaryota</taxon>
        <taxon>Fungi</taxon>
        <taxon>Dikarya</taxon>
        <taxon>Basidiomycota</taxon>
        <taxon>Ustilaginomycotina</taxon>
        <taxon>Exobasidiomycetes</taxon>
        <taxon>Exobasidiales</taxon>
        <taxon>Cryptobasidiaceae</taxon>
        <taxon>Acaromyces</taxon>
    </lineage>
</organism>
<feature type="transmembrane region" description="Helical" evidence="7">
    <location>
        <begin position="20"/>
        <end position="39"/>
    </location>
</feature>
<evidence type="ECO:0000256" key="7">
    <source>
        <dbReference type="RuleBase" id="RU363059"/>
    </source>
</evidence>
<reference evidence="9 10" key="1">
    <citation type="journal article" date="2018" name="Mol. Biol. Evol.">
        <title>Broad Genomic Sampling Reveals a Smut Pathogenic Ancestry of the Fungal Clade Ustilaginomycotina.</title>
        <authorList>
            <person name="Kijpornyongpan T."/>
            <person name="Mondo S.J."/>
            <person name="Barry K."/>
            <person name="Sandor L."/>
            <person name="Lee J."/>
            <person name="Lipzen A."/>
            <person name="Pangilinan J."/>
            <person name="LaButti K."/>
            <person name="Hainaut M."/>
            <person name="Henrissat B."/>
            <person name="Grigoriev I.V."/>
            <person name="Spatafora J.W."/>
            <person name="Aime M.C."/>
        </authorList>
    </citation>
    <scope>NUCLEOTIDE SEQUENCE [LARGE SCALE GENOMIC DNA]</scope>
    <source>
        <strain evidence="9 10">MCA 4198</strain>
    </source>
</reference>
<dbReference type="GeneID" id="37042326"/>
<proteinExistence type="inferred from homology"/>
<comment type="subcellular location">
    <subcellularLocation>
        <location evidence="1 7">Endoplasmic reticulum membrane</location>
        <topology evidence="1 7">Multi-pass membrane protein</topology>
    </subcellularLocation>
</comment>
<dbReference type="AlphaFoldDB" id="A0A316YUU4"/>
<dbReference type="PANTHER" id="PTHR11009">
    <property type="entry name" value="DER1-LIKE PROTEIN, DERLIN"/>
    <property type="match status" value="1"/>
</dbReference>
<feature type="region of interest" description="Disordered" evidence="8">
    <location>
        <begin position="237"/>
        <end position="450"/>
    </location>
</feature>
<dbReference type="InterPro" id="IPR007599">
    <property type="entry name" value="DER1"/>
</dbReference>
<feature type="region of interest" description="Disordered" evidence="8">
    <location>
        <begin position="212"/>
        <end position="231"/>
    </location>
</feature>
<dbReference type="InterPro" id="IPR035952">
    <property type="entry name" value="Rhomboid-like_sf"/>
</dbReference>
<dbReference type="OrthoDB" id="1716531at2759"/>
<gene>
    <name evidence="9" type="ORF">FA10DRAFT_263876</name>
</gene>
<evidence type="ECO:0000256" key="6">
    <source>
        <dbReference type="ARBA" id="ARBA00023136"/>
    </source>
</evidence>
<evidence type="ECO:0000256" key="5">
    <source>
        <dbReference type="ARBA" id="ARBA00022989"/>
    </source>
</evidence>
<evidence type="ECO:0000313" key="10">
    <source>
        <dbReference type="Proteomes" id="UP000245768"/>
    </source>
</evidence>
<comment type="function">
    <text evidence="7">May be involved in the degradation of misfolded endoplasmic reticulum (ER) luminal proteins.</text>
</comment>
<feature type="compositionally biased region" description="Polar residues" evidence="8">
    <location>
        <begin position="366"/>
        <end position="382"/>
    </location>
</feature>
<name>A0A316YUU4_9BASI</name>
<dbReference type="STRING" id="215250.A0A316YUU4"/>
<dbReference type="EMBL" id="KZ819634">
    <property type="protein sequence ID" value="PWN93187.1"/>
    <property type="molecule type" value="Genomic_DNA"/>
</dbReference>
<comment type="caution">
    <text evidence="7">Lacks conserved residue(s) required for the propagation of feature annotation.</text>
</comment>
<dbReference type="GO" id="GO:0006950">
    <property type="term" value="P:response to stress"/>
    <property type="evidence" value="ECO:0007669"/>
    <property type="project" value="UniProtKB-ARBA"/>
</dbReference>
<keyword evidence="10" id="KW-1185">Reference proteome</keyword>
<dbReference type="GO" id="GO:0005789">
    <property type="term" value="C:endoplasmic reticulum membrane"/>
    <property type="evidence" value="ECO:0007669"/>
    <property type="project" value="UniProtKB-SubCell"/>
</dbReference>
<dbReference type="SUPFAM" id="SSF144091">
    <property type="entry name" value="Rhomboid-like"/>
    <property type="match status" value="1"/>
</dbReference>
<dbReference type="Proteomes" id="UP000245768">
    <property type="component" value="Unassembled WGS sequence"/>
</dbReference>